<dbReference type="PANTHER" id="PTHR37953:SF1">
    <property type="entry name" value="UPF0127 PROTEIN MJ1496"/>
    <property type="match status" value="1"/>
</dbReference>
<evidence type="ECO:0008006" key="5">
    <source>
        <dbReference type="Google" id="ProtNLM"/>
    </source>
</evidence>
<dbReference type="AlphaFoldDB" id="K9WNG4"/>
<dbReference type="eggNOG" id="COG1430">
    <property type="taxonomic scope" value="Bacteria"/>
</dbReference>
<keyword evidence="2" id="KW-0732">Signal</keyword>
<name>K9WNG4_9CYAN</name>
<dbReference type="PATRIC" id="fig|1173027.3.peg.6305"/>
<evidence type="ECO:0000256" key="1">
    <source>
        <dbReference type="SAM" id="MobiDB-lite"/>
    </source>
</evidence>
<dbReference type="EMBL" id="CP003630">
    <property type="protein sequence ID" value="AFZ21314.1"/>
    <property type="molecule type" value="Genomic_DNA"/>
</dbReference>
<dbReference type="InterPro" id="IPR038695">
    <property type="entry name" value="Saro_0823-like_sf"/>
</dbReference>
<dbReference type="Pfam" id="PF02643">
    <property type="entry name" value="DUF192"/>
    <property type="match status" value="1"/>
</dbReference>
<gene>
    <name evidence="3" type="ORF">Mic7113_5688</name>
</gene>
<evidence type="ECO:0000313" key="4">
    <source>
        <dbReference type="Proteomes" id="UP000010471"/>
    </source>
</evidence>
<feature type="region of interest" description="Disordered" evidence="1">
    <location>
        <begin position="29"/>
        <end position="49"/>
    </location>
</feature>
<protein>
    <recommendedName>
        <fullName evidence="5">DUF192 domain-containing protein</fullName>
    </recommendedName>
</protein>
<accession>K9WNG4</accession>
<feature type="chain" id="PRO_5003937394" description="DUF192 domain-containing protein" evidence="2">
    <location>
        <begin position="28"/>
        <end position="192"/>
    </location>
</feature>
<feature type="signal peptide" evidence="2">
    <location>
        <begin position="1"/>
        <end position="27"/>
    </location>
</feature>
<proteinExistence type="predicted"/>
<dbReference type="HOGENOM" id="CLU_097039_2_0_3"/>
<organism evidence="3 4">
    <name type="scientific">Allocoleopsis franciscana PCC 7113</name>
    <dbReference type="NCBI Taxonomy" id="1173027"/>
    <lineage>
        <taxon>Bacteria</taxon>
        <taxon>Bacillati</taxon>
        <taxon>Cyanobacteriota</taxon>
        <taxon>Cyanophyceae</taxon>
        <taxon>Coleofasciculales</taxon>
        <taxon>Coleofasciculaceae</taxon>
        <taxon>Allocoleopsis</taxon>
        <taxon>Allocoleopsis franciscana</taxon>
    </lineage>
</organism>
<reference evidence="3 4" key="1">
    <citation type="submission" date="2012-06" db="EMBL/GenBank/DDBJ databases">
        <title>Finished chromosome of genome of Microcoleus sp. PCC 7113.</title>
        <authorList>
            <consortium name="US DOE Joint Genome Institute"/>
            <person name="Gugger M."/>
            <person name="Coursin T."/>
            <person name="Rippka R."/>
            <person name="Tandeau De Marsac N."/>
            <person name="Huntemann M."/>
            <person name="Wei C.-L."/>
            <person name="Han J."/>
            <person name="Detter J.C."/>
            <person name="Han C."/>
            <person name="Tapia R."/>
            <person name="Chen A."/>
            <person name="Kyrpides N."/>
            <person name="Mavromatis K."/>
            <person name="Markowitz V."/>
            <person name="Szeto E."/>
            <person name="Ivanova N."/>
            <person name="Pagani I."/>
            <person name="Pati A."/>
            <person name="Goodwin L."/>
            <person name="Nordberg H.P."/>
            <person name="Cantor M.N."/>
            <person name="Hua S.X."/>
            <person name="Woyke T."/>
            <person name="Kerfeld C.A."/>
        </authorList>
    </citation>
    <scope>NUCLEOTIDE SEQUENCE [LARGE SCALE GENOMIC DNA]</scope>
    <source>
        <strain evidence="3 4">PCC 7113</strain>
    </source>
</reference>
<dbReference type="RefSeq" id="WP_015185447.1">
    <property type="nucleotide sequence ID" value="NC_019738.1"/>
</dbReference>
<dbReference type="KEGG" id="mic:Mic7113_5688"/>
<dbReference type="Proteomes" id="UP000010471">
    <property type="component" value="Chromosome"/>
</dbReference>
<dbReference type="PANTHER" id="PTHR37953">
    <property type="entry name" value="UPF0127 PROTEIN MJ1496"/>
    <property type="match status" value="1"/>
</dbReference>
<dbReference type="Gene3D" id="2.60.120.1140">
    <property type="entry name" value="Protein of unknown function DUF192"/>
    <property type="match status" value="1"/>
</dbReference>
<evidence type="ECO:0000313" key="3">
    <source>
        <dbReference type="EMBL" id="AFZ21314.1"/>
    </source>
</evidence>
<dbReference type="InterPro" id="IPR003795">
    <property type="entry name" value="DUF192"/>
</dbReference>
<evidence type="ECO:0000256" key="2">
    <source>
        <dbReference type="SAM" id="SignalP"/>
    </source>
</evidence>
<dbReference type="PROSITE" id="PS51257">
    <property type="entry name" value="PROKAR_LIPOPROTEIN"/>
    <property type="match status" value="1"/>
</dbReference>
<sequence>MLMKCQMGLSGIVLSLLLMSCASSVPAEPGQEKLLSQPPTPAPVVSSSPTNAGQMLPISAQAEIKGQRISLEVARTRQQQQMGLMYRTSLADNRGMLFPFDPPQPTSFWMKNTKIPLDMIFLRDGQVKDIVANVPPCKADPCPSYGPENMILIDQVIELRAGRAAELGLKVGDRVSIKFLDSNTPPSTQPTS</sequence>
<keyword evidence="4" id="KW-1185">Reference proteome</keyword>